<dbReference type="PROSITE" id="PS50088">
    <property type="entry name" value="ANK_REPEAT"/>
    <property type="match status" value="6"/>
</dbReference>
<evidence type="ECO:0000256" key="1">
    <source>
        <dbReference type="ARBA" id="ARBA00005949"/>
    </source>
</evidence>
<gene>
    <name evidence="6" type="primary">ASB11</name>
</gene>
<dbReference type="Pfam" id="PF12796">
    <property type="entry name" value="Ank_2"/>
    <property type="match status" value="2"/>
</dbReference>
<evidence type="ECO:0000256" key="5">
    <source>
        <dbReference type="PROSITE-ProRule" id="PRU00023"/>
    </source>
</evidence>
<feature type="repeat" description="ANK" evidence="5">
    <location>
        <begin position="174"/>
        <end position="202"/>
    </location>
</feature>
<feature type="repeat" description="ANK" evidence="5">
    <location>
        <begin position="141"/>
        <end position="173"/>
    </location>
</feature>
<dbReference type="AlphaFoldDB" id="A0A8D1NAH1"/>
<evidence type="ECO:0000256" key="4">
    <source>
        <dbReference type="ARBA" id="ARBA00023043"/>
    </source>
</evidence>
<evidence type="ECO:0000256" key="2">
    <source>
        <dbReference type="ARBA" id="ARBA00022737"/>
    </source>
</evidence>
<keyword evidence="4 5" id="KW-0040">ANK repeat</keyword>
<keyword evidence="3" id="KW-0833">Ubl conjugation pathway</keyword>
<dbReference type="InterPro" id="IPR002110">
    <property type="entry name" value="Ankyrin_rpt"/>
</dbReference>
<evidence type="ECO:0000256" key="3">
    <source>
        <dbReference type="ARBA" id="ARBA00022786"/>
    </source>
</evidence>
<sequence length="360" mass="38894">MLQLMGENEKNLEVLGNTRRPGVWKEISFGDYICHTFQGDCWADRSPLHEAAAQGRLLALKTLIAQGVNVNLVTINRVSSLHEACLGGHVACAKALLENGAHVNGVTVHGATPLFNACCSGSAACVNVLLEFGAKAQLEVHLASPIHEAVKRGNRECMEILLANNVNIDQEVPHLGTPLYVACTYQRVDCVKKLLELGANVDHGQWLDSPLHAAARQNSVEIIHLLIDFGANIKGKNAQGKIALDLAAPKSSVEQALLLREGKKGLGIRFSSKNTSALSPPVSPLDFLFLFLFVSGSGTQERARPSITERGFLCAGYIHLKGHLQATGVLFCFCISKEIIPELSFTLKRLNCCIYPGIST</sequence>
<dbReference type="SMART" id="SM00248">
    <property type="entry name" value="ANK"/>
    <property type="match status" value="6"/>
</dbReference>
<proteinExistence type="inferred from homology"/>
<feature type="repeat" description="ANK" evidence="5">
    <location>
        <begin position="209"/>
        <end position="238"/>
    </location>
</feature>
<organism evidence="6 7">
    <name type="scientific">Sus scrofa</name>
    <name type="common">Pig</name>
    <dbReference type="NCBI Taxonomy" id="9823"/>
    <lineage>
        <taxon>Eukaryota</taxon>
        <taxon>Metazoa</taxon>
        <taxon>Chordata</taxon>
        <taxon>Craniata</taxon>
        <taxon>Vertebrata</taxon>
        <taxon>Euteleostomi</taxon>
        <taxon>Mammalia</taxon>
        <taxon>Eutheria</taxon>
        <taxon>Laurasiatheria</taxon>
        <taxon>Artiodactyla</taxon>
        <taxon>Suina</taxon>
        <taxon>Suidae</taxon>
        <taxon>Sus</taxon>
    </lineage>
</organism>
<dbReference type="Pfam" id="PF00023">
    <property type="entry name" value="Ank"/>
    <property type="match status" value="1"/>
</dbReference>
<evidence type="ECO:0000313" key="7">
    <source>
        <dbReference type="Proteomes" id="UP000694571"/>
    </source>
</evidence>
<evidence type="ECO:0000313" key="6">
    <source>
        <dbReference type="Ensembl" id="ENSSSCP00050035098.1"/>
    </source>
</evidence>
<keyword evidence="2" id="KW-0677">Repeat</keyword>
<dbReference type="Ensembl" id="ENSSSCT00050081746.1">
    <property type="protein sequence ID" value="ENSSSCP00050035098.1"/>
    <property type="gene ID" value="ENSSSCG00050059999.1"/>
</dbReference>
<dbReference type="InterPro" id="IPR051573">
    <property type="entry name" value="Ankyrin-SOCS_box_domain"/>
</dbReference>
<protein>
    <submittedName>
        <fullName evidence="6">Ankyrin repeat and SOCS box containing 11</fullName>
    </submittedName>
</protein>
<dbReference type="PROSITE" id="PS50297">
    <property type="entry name" value="ANK_REP_REGION"/>
    <property type="match status" value="5"/>
</dbReference>
<dbReference type="PANTHER" id="PTHR24136:SF14">
    <property type="entry name" value="ANKYRIN REPEAT AND SOCS BOX PROTEIN 11"/>
    <property type="match status" value="1"/>
</dbReference>
<dbReference type="SUPFAM" id="SSF48403">
    <property type="entry name" value="Ankyrin repeat"/>
    <property type="match status" value="1"/>
</dbReference>
<feature type="repeat" description="ANK" evidence="5">
    <location>
        <begin position="76"/>
        <end position="108"/>
    </location>
</feature>
<reference evidence="6" key="1">
    <citation type="submission" date="2025-08" db="UniProtKB">
        <authorList>
            <consortium name="Ensembl"/>
        </authorList>
    </citation>
    <scope>IDENTIFICATION</scope>
</reference>
<comment type="similarity">
    <text evidence="1">Belongs to the ankyrin SOCS box (ASB) family.</text>
</comment>
<dbReference type="InterPro" id="IPR036770">
    <property type="entry name" value="Ankyrin_rpt-contain_sf"/>
</dbReference>
<feature type="repeat" description="ANK" evidence="5">
    <location>
        <begin position="109"/>
        <end position="141"/>
    </location>
</feature>
<name>A0A8D1NAH1_PIG</name>
<dbReference type="PANTHER" id="PTHR24136">
    <property type="entry name" value="SOWAH (DROSOPHILA) HOMOLOG"/>
    <property type="match status" value="1"/>
</dbReference>
<dbReference type="Gene3D" id="1.25.40.20">
    <property type="entry name" value="Ankyrin repeat-containing domain"/>
    <property type="match status" value="1"/>
</dbReference>
<dbReference type="Proteomes" id="UP000694571">
    <property type="component" value="Unplaced"/>
</dbReference>
<dbReference type="FunFam" id="1.25.40.20:FF:000016">
    <property type="entry name" value="Ankyrin repeat and SOCS box containing 5"/>
    <property type="match status" value="1"/>
</dbReference>
<feature type="repeat" description="ANK" evidence="5">
    <location>
        <begin position="43"/>
        <end position="75"/>
    </location>
</feature>
<accession>A0A8D1NAH1</accession>